<dbReference type="Pfam" id="PF04542">
    <property type="entry name" value="Sigma70_r2"/>
    <property type="match status" value="1"/>
</dbReference>
<evidence type="ECO:0000256" key="5">
    <source>
        <dbReference type="SAM" id="MobiDB-lite"/>
    </source>
</evidence>
<evidence type="ECO:0000313" key="7">
    <source>
        <dbReference type="EMBL" id="BBH92911.1"/>
    </source>
</evidence>
<dbReference type="PIRSF" id="PIRSF000770">
    <property type="entry name" value="RNA_pol_sigma-SigE/K"/>
    <property type="match status" value="1"/>
</dbReference>
<dbReference type="InterPro" id="IPR007627">
    <property type="entry name" value="RNA_pol_sigma70_r2"/>
</dbReference>
<dbReference type="InterPro" id="IPR012845">
    <property type="entry name" value="RNA_pol_sigma_FliA_WhiG"/>
</dbReference>
<dbReference type="GO" id="GO:0006352">
    <property type="term" value="P:DNA-templated transcription initiation"/>
    <property type="evidence" value="ECO:0007669"/>
    <property type="project" value="InterPro"/>
</dbReference>
<dbReference type="GO" id="GO:0003677">
    <property type="term" value="F:DNA binding"/>
    <property type="evidence" value="ECO:0007669"/>
    <property type="project" value="UniProtKB-KW"/>
</dbReference>
<dbReference type="InterPro" id="IPR007630">
    <property type="entry name" value="RNA_pol_sigma70_r4"/>
</dbReference>
<keyword evidence="2" id="KW-0731">Sigma factor</keyword>
<keyword evidence="7" id="KW-0969">Cilium</keyword>
<proteinExistence type="predicted"/>
<accession>A0A455T0M8</accession>
<evidence type="ECO:0000256" key="1">
    <source>
        <dbReference type="ARBA" id="ARBA00023015"/>
    </source>
</evidence>
<keyword evidence="7" id="KW-0966">Cell projection</keyword>
<dbReference type="PANTHER" id="PTHR30385:SF7">
    <property type="entry name" value="RNA POLYMERASE SIGMA FACTOR FLIA"/>
    <property type="match status" value="1"/>
</dbReference>
<dbReference type="Gene3D" id="1.20.140.160">
    <property type="match status" value="1"/>
</dbReference>
<dbReference type="AlphaFoldDB" id="A0A455T0M8"/>
<dbReference type="PANTHER" id="PTHR30385">
    <property type="entry name" value="SIGMA FACTOR F FLAGELLAR"/>
    <property type="match status" value="1"/>
</dbReference>
<dbReference type="GO" id="GO:0016987">
    <property type="term" value="F:sigma factor activity"/>
    <property type="evidence" value="ECO:0007669"/>
    <property type="project" value="UniProtKB-KW"/>
</dbReference>
<keyword evidence="7" id="KW-0282">Flagellum</keyword>
<keyword evidence="3" id="KW-0238">DNA-binding</keyword>
<reference evidence="7" key="1">
    <citation type="submission" date="2018-12" db="EMBL/GenBank/DDBJ databases">
        <title>Novel natural products biosynthetic potential of the class Ktedonobacteria.</title>
        <authorList>
            <person name="Zheng Y."/>
            <person name="Saitou A."/>
            <person name="Wang C.M."/>
            <person name="Toyoda A."/>
            <person name="Minakuchi Y."/>
            <person name="Sekiguchi Y."/>
            <person name="Ueda K."/>
            <person name="Takano H."/>
            <person name="Sakai Y."/>
            <person name="Yokota A."/>
            <person name="Yabe S."/>
        </authorList>
    </citation>
    <scope>NUCLEOTIDE SEQUENCE</scope>
    <source>
        <strain evidence="7">A3-2</strain>
    </source>
</reference>
<dbReference type="InterPro" id="IPR014284">
    <property type="entry name" value="RNA_pol_sigma-70_dom"/>
</dbReference>
<dbReference type="NCBIfam" id="NF005413">
    <property type="entry name" value="PRK06986.1"/>
    <property type="match status" value="1"/>
</dbReference>
<sequence length="289" mass="32469">MTSSAHLEKLWAEFMRTHSQALRRLLIEAYVPLVKVTVDRLGIPARSLLEAEDLIGYGMLGLINAIDRYDPTRGISFEAFASARIRGAVIDQLRALNWFSRSALQRIKHVEQTMAELERRLGRPARDEEMAAALGVSLRRYRRMLQEVGTVILSLDSPLYAPESDGEHYSLGDALEDHSTPEPASAVEQRELLQALSLAIERLPCRERLLLALYYVEGLSMSEIGRALGISQSRVSQLHAQTLLHLRISLGLHEQQHKRGSRTSTRSTSAREHARQIDSLAHQQVPTVP</sequence>
<dbReference type="SUPFAM" id="SSF88946">
    <property type="entry name" value="Sigma2 domain of RNA polymerase sigma factors"/>
    <property type="match status" value="1"/>
</dbReference>
<dbReference type="Gene3D" id="1.10.1740.10">
    <property type="match status" value="1"/>
</dbReference>
<dbReference type="GO" id="GO:0003899">
    <property type="term" value="F:DNA-directed RNA polymerase activity"/>
    <property type="evidence" value="ECO:0007669"/>
    <property type="project" value="InterPro"/>
</dbReference>
<dbReference type="NCBIfam" id="TIGR02937">
    <property type="entry name" value="sigma70-ECF"/>
    <property type="match status" value="1"/>
</dbReference>
<protein>
    <submittedName>
        <fullName evidence="7">Sigma 28 (Flagella/sporulation)</fullName>
    </submittedName>
</protein>
<dbReference type="PROSITE" id="PS00716">
    <property type="entry name" value="SIGMA70_2"/>
    <property type="match status" value="1"/>
</dbReference>
<keyword evidence="4" id="KW-0804">Transcription</keyword>
<feature type="region of interest" description="Disordered" evidence="5">
    <location>
        <begin position="254"/>
        <end position="289"/>
    </location>
</feature>
<dbReference type="Pfam" id="PF04545">
    <property type="entry name" value="Sigma70_r4"/>
    <property type="match status" value="1"/>
</dbReference>
<organism evidence="7">
    <name type="scientific">Thermogemmatispora argillosa</name>
    <dbReference type="NCBI Taxonomy" id="2045280"/>
    <lineage>
        <taxon>Bacteria</taxon>
        <taxon>Bacillati</taxon>
        <taxon>Chloroflexota</taxon>
        <taxon>Ktedonobacteria</taxon>
        <taxon>Thermogemmatisporales</taxon>
        <taxon>Thermogemmatisporaceae</taxon>
        <taxon>Thermogemmatispora</taxon>
    </lineage>
</organism>
<dbReference type="CDD" id="cd06171">
    <property type="entry name" value="Sigma70_r4"/>
    <property type="match status" value="1"/>
</dbReference>
<evidence type="ECO:0000256" key="2">
    <source>
        <dbReference type="ARBA" id="ARBA00023082"/>
    </source>
</evidence>
<dbReference type="InterPro" id="IPR007624">
    <property type="entry name" value="RNA_pol_sigma70_r3"/>
</dbReference>
<gene>
    <name evidence="7" type="ORF">KTA_11100</name>
</gene>
<evidence type="ECO:0000259" key="6">
    <source>
        <dbReference type="PROSITE" id="PS00716"/>
    </source>
</evidence>
<dbReference type="PRINTS" id="PR00046">
    <property type="entry name" value="SIGMA70FCT"/>
</dbReference>
<dbReference type="SUPFAM" id="SSF88659">
    <property type="entry name" value="Sigma3 and sigma4 domains of RNA polymerase sigma factors"/>
    <property type="match status" value="2"/>
</dbReference>
<dbReference type="EMBL" id="AP019377">
    <property type="protein sequence ID" value="BBH92911.1"/>
    <property type="molecule type" value="Genomic_DNA"/>
</dbReference>
<feature type="domain" description="RNA polymerase sigma-70" evidence="6">
    <location>
        <begin position="220"/>
        <end position="246"/>
    </location>
</feature>
<keyword evidence="1" id="KW-0805">Transcription regulation</keyword>
<dbReference type="NCBIfam" id="TIGR02479">
    <property type="entry name" value="FliA_WhiG"/>
    <property type="match status" value="1"/>
</dbReference>
<dbReference type="InterPro" id="IPR000943">
    <property type="entry name" value="RNA_pol_sigma70"/>
</dbReference>
<evidence type="ECO:0000256" key="4">
    <source>
        <dbReference type="ARBA" id="ARBA00023163"/>
    </source>
</evidence>
<evidence type="ECO:0000256" key="3">
    <source>
        <dbReference type="ARBA" id="ARBA00023125"/>
    </source>
</evidence>
<dbReference type="Pfam" id="PF04539">
    <property type="entry name" value="Sigma70_r3"/>
    <property type="match status" value="1"/>
</dbReference>
<dbReference type="InterPro" id="IPR013325">
    <property type="entry name" value="RNA_pol_sigma_r2"/>
</dbReference>
<dbReference type="InterPro" id="IPR013324">
    <property type="entry name" value="RNA_pol_sigma_r3/r4-like"/>
</dbReference>
<name>A0A455T0M8_9CHLR</name>